<evidence type="ECO:0000313" key="3">
    <source>
        <dbReference type="Proteomes" id="UP000187085"/>
    </source>
</evidence>
<protein>
    <submittedName>
        <fullName evidence="2">Uncharacterized protein</fullName>
    </submittedName>
</protein>
<feature type="compositionally biased region" description="Gly residues" evidence="1">
    <location>
        <begin position="1"/>
        <end position="19"/>
    </location>
</feature>
<reference evidence="2 3" key="1">
    <citation type="submission" date="2016-12" db="EMBL/GenBank/DDBJ databases">
        <title>Draft genome of Tersicoccus phoenicis 1P05MA.</title>
        <authorList>
            <person name="Nakajima Y."/>
            <person name="Yoshizawa S."/>
            <person name="Nakamura K."/>
            <person name="Ogura Y."/>
            <person name="Hayashi T."/>
            <person name="Kogure K."/>
        </authorList>
    </citation>
    <scope>NUCLEOTIDE SEQUENCE [LARGE SCALE GENOMIC DNA]</scope>
    <source>
        <strain evidence="2 3">1p05MA</strain>
    </source>
</reference>
<comment type="caution">
    <text evidence="2">The sequence shown here is derived from an EMBL/GenBank/DDBJ whole genome shotgun (WGS) entry which is preliminary data.</text>
</comment>
<dbReference type="STRING" id="554083.BKD30_03390"/>
<feature type="region of interest" description="Disordered" evidence="1">
    <location>
        <begin position="1"/>
        <end position="24"/>
    </location>
</feature>
<name>A0A1R1LJI6_9MICC</name>
<dbReference type="Proteomes" id="UP000187085">
    <property type="component" value="Unassembled WGS sequence"/>
</dbReference>
<dbReference type="EMBL" id="MRDE01000016">
    <property type="protein sequence ID" value="OMH27697.1"/>
    <property type="molecule type" value="Genomic_DNA"/>
</dbReference>
<dbReference type="AlphaFoldDB" id="A0A1R1LJI6"/>
<accession>A0A1R1LJI6</accession>
<dbReference type="RefSeq" id="WP_076701952.1">
    <property type="nucleotide sequence ID" value="NZ_MRDE01000016.1"/>
</dbReference>
<sequence length="133" mass="13713">MSGVTGGSAGPAMGPGDGPAAGPSGERLMAAALVEDLVDRVRYLLTDVADQRVELARAGCTAWQSTAAQGYRDALLSLAGALANAETETQGFGVHLVRLAEDLRYGRTGDLVDAQTRVVDAVLRAYATPGAWP</sequence>
<dbReference type="OrthoDB" id="9937224at2"/>
<proteinExistence type="predicted"/>
<gene>
    <name evidence="2" type="ORF">BKD30_03390</name>
</gene>
<organism evidence="2 3">
    <name type="scientific">Tersicoccus phoenicis</name>
    <dbReference type="NCBI Taxonomy" id="554083"/>
    <lineage>
        <taxon>Bacteria</taxon>
        <taxon>Bacillati</taxon>
        <taxon>Actinomycetota</taxon>
        <taxon>Actinomycetes</taxon>
        <taxon>Micrococcales</taxon>
        <taxon>Micrococcaceae</taxon>
        <taxon>Tersicoccus</taxon>
    </lineage>
</organism>
<keyword evidence="3" id="KW-1185">Reference proteome</keyword>
<evidence type="ECO:0000313" key="2">
    <source>
        <dbReference type="EMBL" id="OMH27697.1"/>
    </source>
</evidence>
<evidence type="ECO:0000256" key="1">
    <source>
        <dbReference type="SAM" id="MobiDB-lite"/>
    </source>
</evidence>